<dbReference type="RefSeq" id="WP_344201161.1">
    <property type="nucleotide sequence ID" value="NZ_BAAAND010000013.1"/>
</dbReference>
<keyword evidence="3" id="KW-1185">Reference proteome</keyword>
<dbReference type="PANTHER" id="PTHR44068:SF11">
    <property type="entry name" value="GERANYL DIPHOSPHATE 2-C-METHYLTRANSFERASE"/>
    <property type="match status" value="1"/>
</dbReference>
<dbReference type="SUPFAM" id="SSF53335">
    <property type="entry name" value="S-adenosyl-L-methionine-dependent methyltransferases"/>
    <property type="match status" value="1"/>
</dbReference>
<proteinExistence type="predicted"/>
<dbReference type="EMBL" id="BAAAND010000013">
    <property type="protein sequence ID" value="GAA1614299.1"/>
    <property type="molecule type" value="Genomic_DNA"/>
</dbReference>
<gene>
    <name evidence="2" type="ORF">GCM10009742_77040</name>
</gene>
<name>A0ABN2ERM9_9ACTN</name>
<dbReference type="PANTHER" id="PTHR44068">
    <property type="entry name" value="ZGC:194242"/>
    <property type="match status" value="1"/>
</dbReference>
<accession>A0ABN2ERM9</accession>
<evidence type="ECO:0000313" key="2">
    <source>
        <dbReference type="EMBL" id="GAA1614299.1"/>
    </source>
</evidence>
<evidence type="ECO:0000259" key="1">
    <source>
        <dbReference type="Pfam" id="PF13649"/>
    </source>
</evidence>
<dbReference type="InterPro" id="IPR050447">
    <property type="entry name" value="Erg6_SMT_methyltransf"/>
</dbReference>
<organism evidence="2 3">
    <name type="scientific">Kribbella karoonensis</name>
    <dbReference type="NCBI Taxonomy" id="324851"/>
    <lineage>
        <taxon>Bacteria</taxon>
        <taxon>Bacillati</taxon>
        <taxon>Actinomycetota</taxon>
        <taxon>Actinomycetes</taxon>
        <taxon>Propionibacteriales</taxon>
        <taxon>Kribbellaceae</taxon>
        <taxon>Kribbella</taxon>
    </lineage>
</organism>
<dbReference type="Gene3D" id="3.40.50.150">
    <property type="entry name" value="Vaccinia Virus protein VP39"/>
    <property type="match status" value="1"/>
</dbReference>
<sequence length="252" mass="28702">MDDDELEKLLRNERYPRTAKYPARWMVDASMGPNPVWQAEALVGLMPLEPGMRVLDLGCGNACSSVFLAKEFGVEVWATELWVKPEEVLRRVVEAGVEDRVHPVHAEARSLPYAEGFFDAAVSLGAYHYFGTDDLYLGYFSRFVKPGGRIGIVQPGLVEEYETLPPAHLAEYWKWDFCAWHSAAWWRRHWEKTGLVTVEVADQLPYGWQDWLQWNEACDLDGGRPGREEARMLHADGGRTLGLTRLIAHRNG</sequence>
<dbReference type="Proteomes" id="UP001500190">
    <property type="component" value="Unassembled WGS sequence"/>
</dbReference>
<reference evidence="2 3" key="1">
    <citation type="journal article" date="2019" name="Int. J. Syst. Evol. Microbiol.">
        <title>The Global Catalogue of Microorganisms (GCM) 10K type strain sequencing project: providing services to taxonomists for standard genome sequencing and annotation.</title>
        <authorList>
            <consortium name="The Broad Institute Genomics Platform"/>
            <consortium name="The Broad Institute Genome Sequencing Center for Infectious Disease"/>
            <person name="Wu L."/>
            <person name="Ma J."/>
        </authorList>
    </citation>
    <scope>NUCLEOTIDE SEQUENCE [LARGE SCALE GENOMIC DNA]</scope>
    <source>
        <strain evidence="2 3">JCM 14304</strain>
    </source>
</reference>
<dbReference type="CDD" id="cd02440">
    <property type="entry name" value="AdoMet_MTases"/>
    <property type="match status" value="1"/>
</dbReference>
<dbReference type="InterPro" id="IPR041698">
    <property type="entry name" value="Methyltransf_25"/>
</dbReference>
<dbReference type="InterPro" id="IPR029063">
    <property type="entry name" value="SAM-dependent_MTases_sf"/>
</dbReference>
<feature type="domain" description="Methyltransferase" evidence="1">
    <location>
        <begin position="54"/>
        <end position="148"/>
    </location>
</feature>
<protein>
    <submittedName>
        <fullName evidence="2">Cyclopropane-fatty-acyl-phospholipid synthase family protein</fullName>
    </submittedName>
</protein>
<dbReference type="Pfam" id="PF13649">
    <property type="entry name" value="Methyltransf_25"/>
    <property type="match status" value="1"/>
</dbReference>
<comment type="caution">
    <text evidence="2">The sequence shown here is derived from an EMBL/GenBank/DDBJ whole genome shotgun (WGS) entry which is preliminary data.</text>
</comment>
<evidence type="ECO:0000313" key="3">
    <source>
        <dbReference type="Proteomes" id="UP001500190"/>
    </source>
</evidence>